<evidence type="ECO:0000313" key="2">
    <source>
        <dbReference type="Proteomes" id="UP000315095"/>
    </source>
</evidence>
<name>A0A4P5P120_9PROT</name>
<evidence type="ECO:0000313" key="1">
    <source>
        <dbReference type="EMBL" id="GCE83836.1"/>
    </source>
</evidence>
<comment type="caution">
    <text evidence="1">The sequence shown here is derived from an EMBL/GenBank/DDBJ whole genome shotgun (WGS) entry which is preliminary data.</text>
</comment>
<sequence>MAQVGCGKPFVIARAVTTHADLAIFNNFDNGAFHAAQFRFDCRIVPDHHDIACLEIHVLFSLSRLRWSSLPGDRSAVAHVPPIPSNHASDGGYHKPLSGHVIPHPHKGQVATGERCSDMKGQANTRTQEYLMSSEHHLPSATDLQRELEQVRRDYAIALKDRPEHARALEERARKLEAELARQK</sequence>
<organism evidence="1 2">
    <name type="scientific">Komagataeibacter diospyri</name>
    <dbReference type="NCBI Taxonomy" id="1932662"/>
    <lineage>
        <taxon>Bacteria</taxon>
        <taxon>Pseudomonadati</taxon>
        <taxon>Pseudomonadota</taxon>
        <taxon>Alphaproteobacteria</taxon>
        <taxon>Acetobacterales</taxon>
        <taxon>Acetobacteraceae</taxon>
        <taxon>Komagataeibacter</taxon>
    </lineage>
</organism>
<dbReference type="AlphaFoldDB" id="A0A4P5P120"/>
<gene>
    <name evidence="1" type="ORF">MSKU9_1977</name>
</gene>
<dbReference type="Proteomes" id="UP000315095">
    <property type="component" value="Unassembled WGS sequence"/>
</dbReference>
<reference evidence="2" key="1">
    <citation type="submission" date="2017-01" db="EMBL/GenBank/DDBJ databases">
        <title>Komagataeibacter sp. MSKU9 whole genome sequencing project.</title>
        <authorList>
            <person name="Matsutani M."/>
            <person name="Naloka K."/>
            <person name="Theeragool G."/>
            <person name="Yakushi T."/>
            <person name="Matsushita K."/>
        </authorList>
    </citation>
    <scope>NUCLEOTIDE SEQUENCE [LARGE SCALE GENOMIC DNA]</scope>
    <source>
        <strain evidence="2">MSKU9</strain>
    </source>
</reference>
<dbReference type="EMBL" id="BDLU01000041">
    <property type="protein sequence ID" value="GCE83836.1"/>
    <property type="molecule type" value="Genomic_DNA"/>
</dbReference>
<keyword evidence="2" id="KW-1185">Reference proteome</keyword>
<proteinExistence type="predicted"/>
<protein>
    <submittedName>
        <fullName evidence="1">Uncharacterized protein</fullName>
    </submittedName>
</protein>
<accession>A0A4P5P120</accession>